<feature type="region of interest" description="Disordered" evidence="9">
    <location>
        <begin position="145"/>
        <end position="168"/>
    </location>
</feature>
<dbReference type="STRING" id="74557.A0A1W0A2U0"/>
<dbReference type="GO" id="GO:0005681">
    <property type="term" value="C:spliceosomal complex"/>
    <property type="evidence" value="ECO:0007669"/>
    <property type="project" value="UniProtKB-KW"/>
</dbReference>
<evidence type="ECO:0000256" key="5">
    <source>
        <dbReference type="ARBA" id="ARBA00022664"/>
    </source>
</evidence>
<keyword evidence="6" id="KW-0747">Spliceosome</keyword>
<comment type="caution">
    <text evidence="10">The sequence shown here is derived from an EMBL/GenBank/DDBJ whole genome shotgun (WGS) entry which is preliminary data.</text>
</comment>
<gene>
    <name evidence="10" type="ORF">THRCLA_03283</name>
</gene>
<dbReference type="InterPro" id="IPR019367">
    <property type="entry name" value="PDZ-binding_CRIPT"/>
</dbReference>
<dbReference type="Proteomes" id="UP000243217">
    <property type="component" value="Unassembled WGS sequence"/>
</dbReference>
<reference evidence="10 11" key="1">
    <citation type="journal article" date="2014" name="Genome Biol. Evol.">
        <title>The secreted proteins of Achlya hypogyna and Thraustotheca clavata identify the ancestral oomycete secretome and reveal gene acquisitions by horizontal gene transfer.</title>
        <authorList>
            <person name="Misner I."/>
            <person name="Blouin N."/>
            <person name="Leonard G."/>
            <person name="Richards T.A."/>
            <person name="Lane C.E."/>
        </authorList>
    </citation>
    <scope>NUCLEOTIDE SEQUENCE [LARGE SCALE GENOMIC DNA]</scope>
    <source>
        <strain evidence="10 11">ATCC 34112</strain>
    </source>
</reference>
<evidence type="ECO:0000256" key="7">
    <source>
        <dbReference type="ARBA" id="ARBA00023187"/>
    </source>
</evidence>
<dbReference type="PANTHER" id="PTHR11805">
    <property type="entry name" value="CYSTEINE-RICH PDZ-BINDING PROTEIN"/>
    <property type="match status" value="1"/>
</dbReference>
<protein>
    <recommendedName>
        <fullName evidence="3">Cysteine-rich PDZ-binding protein</fullName>
    </recommendedName>
    <alternativeName>
        <fullName evidence="8">Cysteine-rich interactor of PDZ three</fullName>
    </alternativeName>
</protein>
<keyword evidence="5" id="KW-0507">mRNA processing</keyword>
<dbReference type="GO" id="GO:0030165">
    <property type="term" value="F:PDZ domain binding"/>
    <property type="evidence" value="ECO:0007669"/>
    <property type="project" value="TreeGrafter"/>
</dbReference>
<evidence type="ECO:0000256" key="1">
    <source>
        <dbReference type="ARBA" id="ARBA00004496"/>
    </source>
</evidence>
<dbReference type="GO" id="GO:0006397">
    <property type="term" value="P:mRNA processing"/>
    <property type="evidence" value="ECO:0007669"/>
    <property type="project" value="UniProtKB-KW"/>
</dbReference>
<dbReference type="GO" id="GO:0005737">
    <property type="term" value="C:cytoplasm"/>
    <property type="evidence" value="ECO:0007669"/>
    <property type="project" value="UniProtKB-SubCell"/>
</dbReference>
<dbReference type="GO" id="GO:0031122">
    <property type="term" value="P:cytoplasmic microtubule organization"/>
    <property type="evidence" value="ECO:0007669"/>
    <property type="project" value="TreeGrafter"/>
</dbReference>
<evidence type="ECO:0000256" key="8">
    <source>
        <dbReference type="ARBA" id="ARBA00032518"/>
    </source>
</evidence>
<dbReference type="GO" id="GO:0008380">
    <property type="term" value="P:RNA splicing"/>
    <property type="evidence" value="ECO:0007669"/>
    <property type="project" value="UniProtKB-KW"/>
</dbReference>
<keyword evidence="11" id="KW-1185">Reference proteome</keyword>
<dbReference type="OrthoDB" id="147332at2759"/>
<comment type="similarity">
    <text evidence="2">Belongs to the CRIPT family.</text>
</comment>
<evidence type="ECO:0000256" key="2">
    <source>
        <dbReference type="ARBA" id="ARBA00009021"/>
    </source>
</evidence>
<dbReference type="Pfam" id="PF10235">
    <property type="entry name" value="Cript"/>
    <property type="match status" value="1"/>
</dbReference>
<comment type="subcellular location">
    <subcellularLocation>
        <location evidence="1">Cytoplasm</location>
    </subcellularLocation>
</comment>
<dbReference type="PANTHER" id="PTHR11805:SF1">
    <property type="entry name" value="CYSTEINE-RICH PDZ-BINDING PROTEIN"/>
    <property type="match status" value="1"/>
</dbReference>
<accession>A0A1W0A2U0</accession>
<name>A0A1W0A2U0_9STRA</name>
<dbReference type="EMBL" id="JNBS01000606">
    <property type="protein sequence ID" value="OQS04491.1"/>
    <property type="molecule type" value="Genomic_DNA"/>
</dbReference>
<evidence type="ECO:0000256" key="9">
    <source>
        <dbReference type="SAM" id="MobiDB-lite"/>
    </source>
</evidence>
<evidence type="ECO:0000313" key="11">
    <source>
        <dbReference type="Proteomes" id="UP000243217"/>
    </source>
</evidence>
<dbReference type="AlphaFoldDB" id="A0A1W0A2U0"/>
<evidence type="ECO:0000256" key="3">
    <source>
        <dbReference type="ARBA" id="ARBA00018615"/>
    </source>
</evidence>
<dbReference type="GO" id="GO:0008017">
    <property type="term" value="F:microtubule binding"/>
    <property type="evidence" value="ECO:0007669"/>
    <property type="project" value="TreeGrafter"/>
</dbReference>
<proteinExistence type="inferred from homology"/>
<organism evidence="10 11">
    <name type="scientific">Thraustotheca clavata</name>
    <dbReference type="NCBI Taxonomy" id="74557"/>
    <lineage>
        <taxon>Eukaryota</taxon>
        <taxon>Sar</taxon>
        <taxon>Stramenopiles</taxon>
        <taxon>Oomycota</taxon>
        <taxon>Saprolegniomycetes</taxon>
        <taxon>Saprolegniales</taxon>
        <taxon>Achlyaceae</taxon>
        <taxon>Thraustotheca</taxon>
    </lineage>
</organism>
<evidence type="ECO:0000313" key="10">
    <source>
        <dbReference type="EMBL" id="OQS04491.1"/>
    </source>
</evidence>
<keyword evidence="4" id="KW-0963">Cytoplasm</keyword>
<keyword evidence="7" id="KW-0508">mRNA splicing</keyword>
<evidence type="ECO:0000256" key="6">
    <source>
        <dbReference type="ARBA" id="ARBA00022728"/>
    </source>
</evidence>
<evidence type="ECO:0000256" key="4">
    <source>
        <dbReference type="ARBA" id="ARBA00022490"/>
    </source>
</evidence>
<sequence length="359" mass="41147">MVCGKCEEKLSTVIVPDKWKDGARNTKIGKDSGRKINHNSALGKKHRFTPMNRACRICKSKVSQNAHYCQDCSYKKGICAMCGRKIANTKQMSEDGSNLHLGHSEHFILNSTHQAHDLLDAASKDLAKSDFLDESATYKAFMKDEDDNKRSNSSKATSRRSAESVYTRLATSKTPRIRDRTRQMVMADIPKSKLLSGPSTYEELEELMQSLDNTLSDKYKYVRHQHDIYQVAINHLSDENIARQGRVITLNIIQQEIDRLQYHVHRDATLRIDHDEERMPRTAVYRHANRFADFQHEGIHIYNLAPTPIEPSDRIIIPRQFAAVPSTPHNNNGNSRRVLLERQPRLMKNAKCIEVLNQI</sequence>